<organism evidence="2 3">
    <name type="scientific">Pseudomonas eucalypticola</name>
    <dbReference type="NCBI Taxonomy" id="2599595"/>
    <lineage>
        <taxon>Bacteria</taxon>
        <taxon>Pseudomonadati</taxon>
        <taxon>Pseudomonadota</taxon>
        <taxon>Gammaproteobacteria</taxon>
        <taxon>Pseudomonadales</taxon>
        <taxon>Pseudomonadaceae</taxon>
        <taxon>Pseudomonas</taxon>
    </lineage>
</organism>
<keyword evidence="2" id="KW-0830">Ubiquinone</keyword>
<accession>A0A7D5H9E0</accession>
<keyword evidence="1" id="KW-0812">Transmembrane</keyword>
<keyword evidence="1" id="KW-1133">Transmembrane helix</keyword>
<feature type="transmembrane region" description="Helical" evidence="1">
    <location>
        <begin position="38"/>
        <end position="59"/>
    </location>
</feature>
<keyword evidence="3" id="KW-1185">Reference proteome</keyword>
<proteinExistence type="predicted"/>
<keyword evidence="1" id="KW-0472">Membrane</keyword>
<gene>
    <name evidence="2" type="ORF">HWQ56_28125</name>
</gene>
<evidence type="ECO:0000313" key="3">
    <source>
        <dbReference type="Proteomes" id="UP000509568"/>
    </source>
</evidence>
<dbReference type="KEGG" id="pez:HWQ56_28125"/>
<sequence>MKDSYAPGFWCATSALGLITATYFYGVIEAHQIERALVFFNSALWLIGVLALAVLAWSAHENAQLKRRRQTQGHTLVRIWDTKVALRKVETVFDRYFWGSYWQPGRTFQEVMGDLAGTPLEKSLEALKLQCQVLDDEIHDSQWHWLDDARELSSVATALARQRYLLDFCDPRTSIKASAGVDREMEVLVYTWSTRLRAFDHQLDALETEYKV</sequence>
<dbReference type="AlphaFoldDB" id="A0A7D5H9E0"/>
<dbReference type="EMBL" id="CP056030">
    <property type="protein sequence ID" value="QKZ07443.1"/>
    <property type="molecule type" value="Genomic_DNA"/>
</dbReference>
<protein>
    <submittedName>
        <fullName evidence="2">NADH:ubiquinone oxidoreductase subunit N</fullName>
    </submittedName>
</protein>
<dbReference type="Proteomes" id="UP000509568">
    <property type="component" value="Chromosome"/>
</dbReference>
<feature type="transmembrane region" description="Helical" evidence="1">
    <location>
        <begin position="7"/>
        <end position="26"/>
    </location>
</feature>
<evidence type="ECO:0000256" key="1">
    <source>
        <dbReference type="SAM" id="Phobius"/>
    </source>
</evidence>
<name>A0A7D5H9E0_9PSED</name>
<dbReference type="RefSeq" id="WP_158152779.1">
    <property type="nucleotide sequence ID" value="NZ_CP056030.1"/>
</dbReference>
<evidence type="ECO:0000313" key="2">
    <source>
        <dbReference type="EMBL" id="QKZ07443.1"/>
    </source>
</evidence>
<reference evidence="2 3" key="1">
    <citation type="submission" date="2020-06" db="EMBL/GenBank/DDBJ databases">
        <title>Pseudomonas eucalypticola sp. nov., an endophyte of Eucalyptus dunnii leaves with biocontrol ability of eucalyptus leaf blight.</title>
        <authorList>
            <person name="Liu Y."/>
            <person name="Song Z."/>
            <person name="Zeng H."/>
            <person name="Lu M."/>
            <person name="Wang X."/>
            <person name="Lian X."/>
            <person name="Zhang Q."/>
        </authorList>
    </citation>
    <scope>NUCLEOTIDE SEQUENCE [LARGE SCALE GENOMIC DNA]</scope>
    <source>
        <strain evidence="2 3">NP-1</strain>
    </source>
</reference>